<feature type="transmembrane region" description="Helical" evidence="1">
    <location>
        <begin position="133"/>
        <end position="151"/>
    </location>
</feature>
<feature type="transmembrane region" description="Helical" evidence="1">
    <location>
        <begin position="55"/>
        <end position="75"/>
    </location>
</feature>
<feature type="transmembrane region" description="Helical" evidence="1">
    <location>
        <begin position="270"/>
        <end position="287"/>
    </location>
</feature>
<gene>
    <name evidence="2" type="ORF">A2840_02325</name>
</gene>
<sequence>MAFNLKNTFLVLITASVIDAASFFTFQRPIFGGILLLTAALATFIFSLRSPTVGLAIVIFELLVGSQGHLFVLPISGFNFSIRMALFTALLVGWATRMLVQKKLPRINLSFAPLFILLGVGLAQGIINNDSNVVFFDVNGWLFFLLLPVFLSVPWQSLHRILVVPFVAATGYLALKTIVLLPLFSFGIISIGDPFYRWIRVTGTGEITYISGTLFRIFTQSQIFLTLGVAIAGAIILLNWKQWSAKLRFLSLGYLLLITTALLISQSRSFWVGGLTALLFTTGVLIWQKRLTITGALTGGGVLVLIVIAGSLLLQLASGSLGGNPIANRFSGFDREPAGMSRISQLQPLGEAIFQHLLVGYGFGKTLTYVSSDPRIVATHPGGIYTTYAFEWGYLDIMLKIGLLGLLAYAWIIFKQAKELWQRAESAVAWGLFSALLAITVTNIFSPYLNHPLGIGFILLVAVAVQKTGFNARATQLKTTP</sequence>
<feature type="transmembrane region" description="Helical" evidence="1">
    <location>
        <begin position="451"/>
        <end position="470"/>
    </location>
</feature>
<evidence type="ECO:0000313" key="3">
    <source>
        <dbReference type="Proteomes" id="UP000178385"/>
    </source>
</evidence>
<reference evidence="2 3" key="1">
    <citation type="journal article" date="2016" name="Nat. Commun.">
        <title>Thousands of microbial genomes shed light on interconnected biogeochemical processes in an aquifer system.</title>
        <authorList>
            <person name="Anantharaman K."/>
            <person name="Brown C.T."/>
            <person name="Hug L.A."/>
            <person name="Sharon I."/>
            <person name="Castelle C.J."/>
            <person name="Probst A.J."/>
            <person name="Thomas B.C."/>
            <person name="Singh A."/>
            <person name="Wilkins M.J."/>
            <person name="Karaoz U."/>
            <person name="Brodie E.L."/>
            <person name="Williams K.H."/>
            <person name="Hubbard S.S."/>
            <person name="Banfield J.F."/>
        </authorList>
    </citation>
    <scope>NUCLEOTIDE SEQUENCE [LARGE SCALE GENOMIC DNA]</scope>
</reference>
<keyword evidence="1" id="KW-0812">Transmembrane</keyword>
<feature type="transmembrane region" description="Helical" evidence="1">
    <location>
        <begin position="30"/>
        <end position="48"/>
    </location>
</feature>
<evidence type="ECO:0000256" key="1">
    <source>
        <dbReference type="SAM" id="Phobius"/>
    </source>
</evidence>
<feature type="transmembrane region" description="Helical" evidence="1">
    <location>
        <begin position="163"/>
        <end position="189"/>
    </location>
</feature>
<keyword evidence="1" id="KW-1133">Transmembrane helix</keyword>
<feature type="transmembrane region" description="Helical" evidence="1">
    <location>
        <begin position="397"/>
        <end position="414"/>
    </location>
</feature>
<name>A0A1G1Y7M8_9BACT</name>
<comment type="caution">
    <text evidence="2">The sequence shown here is derived from an EMBL/GenBank/DDBJ whole genome shotgun (WGS) entry which is preliminary data.</text>
</comment>
<feature type="transmembrane region" description="Helical" evidence="1">
    <location>
        <begin position="294"/>
        <end position="314"/>
    </location>
</feature>
<evidence type="ECO:0000313" key="2">
    <source>
        <dbReference type="EMBL" id="OGY48174.1"/>
    </source>
</evidence>
<feature type="transmembrane region" description="Helical" evidence="1">
    <location>
        <begin position="426"/>
        <end position="445"/>
    </location>
</feature>
<feature type="transmembrane region" description="Helical" evidence="1">
    <location>
        <begin position="247"/>
        <end position="264"/>
    </location>
</feature>
<feature type="transmembrane region" description="Helical" evidence="1">
    <location>
        <begin position="223"/>
        <end position="240"/>
    </location>
</feature>
<feature type="transmembrane region" description="Helical" evidence="1">
    <location>
        <begin position="81"/>
        <end position="100"/>
    </location>
</feature>
<dbReference type="AlphaFoldDB" id="A0A1G1Y7M8"/>
<proteinExistence type="predicted"/>
<accession>A0A1G1Y7M8</accession>
<organism evidence="2 3">
    <name type="scientific">Candidatus Buchananbacteria bacterium RIFCSPHIGHO2_01_FULL_47_11b</name>
    <dbReference type="NCBI Taxonomy" id="1797537"/>
    <lineage>
        <taxon>Bacteria</taxon>
        <taxon>Candidatus Buchananiibacteriota</taxon>
    </lineage>
</organism>
<feature type="transmembrane region" description="Helical" evidence="1">
    <location>
        <begin position="107"/>
        <end position="127"/>
    </location>
</feature>
<dbReference type="EMBL" id="MHIG01000003">
    <property type="protein sequence ID" value="OGY48174.1"/>
    <property type="molecule type" value="Genomic_DNA"/>
</dbReference>
<keyword evidence="1" id="KW-0472">Membrane</keyword>
<protein>
    <submittedName>
        <fullName evidence="2">Uncharacterized protein</fullName>
    </submittedName>
</protein>
<dbReference type="Proteomes" id="UP000178385">
    <property type="component" value="Unassembled WGS sequence"/>
</dbReference>